<evidence type="ECO:0000256" key="7">
    <source>
        <dbReference type="ARBA" id="ARBA00023196"/>
    </source>
</evidence>
<evidence type="ECO:0000256" key="3">
    <source>
        <dbReference type="ARBA" id="ARBA00005712"/>
    </source>
</evidence>
<comment type="caution">
    <text evidence="12">The sequence shown here is derived from an EMBL/GenBank/DDBJ whole genome shotgun (WGS) entry which is preliminary data.</text>
</comment>
<name>A0A3D4ZC69_9BACT</name>
<dbReference type="RefSeq" id="WP_013611740.1">
    <property type="nucleotide sequence ID" value="NZ_BAABYK010000001.1"/>
</dbReference>
<dbReference type="InterPro" id="IPR001469">
    <property type="entry name" value="ATP_synth_F1_dsu/esu"/>
</dbReference>
<dbReference type="GO" id="GO:0012505">
    <property type="term" value="C:endomembrane system"/>
    <property type="evidence" value="ECO:0007669"/>
    <property type="project" value="UniProtKB-SubCell"/>
</dbReference>
<dbReference type="EMBL" id="QSCO01000008">
    <property type="protein sequence ID" value="RGY07459.1"/>
    <property type="molecule type" value="Genomic_DNA"/>
</dbReference>
<dbReference type="OMA" id="NNHAPIV"/>
<reference evidence="10" key="3">
    <citation type="submission" date="2023-01" db="EMBL/GenBank/DDBJ databases">
        <title>Human gut microbiome strain richness.</title>
        <authorList>
            <person name="Chen-Liaw A."/>
        </authorList>
    </citation>
    <scope>NUCLEOTIDE SEQUENCE</scope>
    <source>
        <strain evidence="10">RTP21484st1_B7_RTP21484_190118</strain>
    </source>
</reference>
<evidence type="ECO:0000256" key="6">
    <source>
        <dbReference type="ARBA" id="ARBA00023136"/>
    </source>
</evidence>
<keyword evidence="7" id="KW-0066">ATP synthesis</keyword>
<evidence type="ECO:0000256" key="1">
    <source>
        <dbReference type="ARBA" id="ARBA00003543"/>
    </source>
</evidence>
<dbReference type="GO" id="GO:0045259">
    <property type="term" value="C:proton-transporting ATP synthase complex"/>
    <property type="evidence" value="ECO:0007669"/>
    <property type="project" value="UniProtKB-KW"/>
</dbReference>
<dbReference type="Gene3D" id="2.60.15.10">
    <property type="entry name" value="F0F1 ATP synthase delta/epsilon subunit, N-terminal"/>
    <property type="match status" value="1"/>
</dbReference>
<evidence type="ECO:0000259" key="8">
    <source>
        <dbReference type="Pfam" id="PF02823"/>
    </source>
</evidence>
<dbReference type="EMBL" id="QRYW01000046">
    <property type="protein sequence ID" value="RGV19754.1"/>
    <property type="molecule type" value="Genomic_DNA"/>
</dbReference>
<dbReference type="Proteomes" id="UP000284434">
    <property type="component" value="Unassembled WGS sequence"/>
</dbReference>
<reference evidence="13 14" key="1">
    <citation type="submission" date="2018-08" db="EMBL/GenBank/DDBJ databases">
        <title>A genome reference for cultivated species of the human gut microbiota.</title>
        <authorList>
            <person name="Zou Y."/>
            <person name="Xue W."/>
            <person name="Luo G."/>
        </authorList>
    </citation>
    <scope>NUCLEOTIDE SEQUENCE [LARGE SCALE GENOMIC DNA]</scope>
    <source>
        <strain evidence="11 13">AF14-6AC</strain>
        <strain evidence="12 14">OF03-11</strain>
    </source>
</reference>
<evidence type="ECO:0000313" key="9">
    <source>
        <dbReference type="EMBL" id="MCG4960767.1"/>
    </source>
</evidence>
<dbReference type="InterPro" id="IPR036771">
    <property type="entry name" value="ATPsynth_dsu/esu_N"/>
</dbReference>
<organism evidence="12 14">
    <name type="scientific">Odoribacter splanchnicus</name>
    <dbReference type="NCBI Taxonomy" id="28118"/>
    <lineage>
        <taxon>Bacteria</taxon>
        <taxon>Pseudomonadati</taxon>
        <taxon>Bacteroidota</taxon>
        <taxon>Bacteroidia</taxon>
        <taxon>Bacteroidales</taxon>
        <taxon>Odoribacteraceae</taxon>
        <taxon>Odoribacter</taxon>
    </lineage>
</organism>
<keyword evidence="7" id="KW-0139">CF(1)</keyword>
<evidence type="ECO:0000313" key="10">
    <source>
        <dbReference type="EMBL" id="MDB9224015.1"/>
    </source>
</evidence>
<dbReference type="EMBL" id="JAKNDN010000025">
    <property type="protein sequence ID" value="MCG4960767.1"/>
    <property type="molecule type" value="Genomic_DNA"/>
</dbReference>
<evidence type="ECO:0000313" key="13">
    <source>
        <dbReference type="Proteomes" id="UP000283426"/>
    </source>
</evidence>
<evidence type="ECO:0000256" key="2">
    <source>
        <dbReference type="ARBA" id="ARBA00004184"/>
    </source>
</evidence>
<comment type="similarity">
    <text evidence="3">Belongs to the ATPase epsilon chain family.</text>
</comment>
<dbReference type="Proteomes" id="UP001199750">
    <property type="component" value="Unassembled WGS sequence"/>
</dbReference>
<dbReference type="GeneID" id="61274726"/>
<dbReference type="InterPro" id="IPR020546">
    <property type="entry name" value="ATP_synth_F1_dsu/esu_N"/>
</dbReference>
<accession>A0A3D4ZC69</accession>
<dbReference type="Proteomes" id="UP000283426">
    <property type="component" value="Unassembled WGS sequence"/>
</dbReference>
<dbReference type="GO" id="GO:0046933">
    <property type="term" value="F:proton-transporting ATP synthase activity, rotational mechanism"/>
    <property type="evidence" value="ECO:0007669"/>
    <property type="project" value="InterPro"/>
</dbReference>
<evidence type="ECO:0000313" key="11">
    <source>
        <dbReference type="EMBL" id="RGV19754.1"/>
    </source>
</evidence>
<dbReference type="CDD" id="cd12152">
    <property type="entry name" value="F1-ATPase_delta"/>
    <property type="match status" value="1"/>
</dbReference>
<proteinExistence type="inferred from homology"/>
<dbReference type="Pfam" id="PF02823">
    <property type="entry name" value="ATP-synt_DE_N"/>
    <property type="match status" value="1"/>
</dbReference>
<dbReference type="EMBL" id="JAQMRD010000018">
    <property type="protein sequence ID" value="MDB9224015.1"/>
    <property type="molecule type" value="Genomic_DNA"/>
</dbReference>
<keyword evidence="5" id="KW-0406">Ion transport</keyword>
<dbReference type="AlphaFoldDB" id="A0A3D4ZC69"/>
<dbReference type="Proteomes" id="UP001212263">
    <property type="component" value="Unassembled WGS sequence"/>
</dbReference>
<evidence type="ECO:0000256" key="5">
    <source>
        <dbReference type="ARBA" id="ARBA00023065"/>
    </source>
</evidence>
<comment type="subcellular location">
    <subcellularLocation>
        <location evidence="2">Endomembrane system</location>
        <topology evidence="2">Peripheral membrane protein</topology>
    </subcellularLocation>
</comment>
<protein>
    <submittedName>
        <fullName evidence="12">F0F1 ATP synthase subunit epsilon</fullName>
    </submittedName>
</protein>
<keyword evidence="4" id="KW-0813">Transport</keyword>
<feature type="domain" description="ATP synthase F1 complex delta/epsilon subunit N-terminal" evidence="8">
    <location>
        <begin position="1"/>
        <end position="75"/>
    </location>
</feature>
<evidence type="ECO:0000313" key="12">
    <source>
        <dbReference type="EMBL" id="RGY07459.1"/>
    </source>
</evidence>
<dbReference type="SUPFAM" id="SSF51344">
    <property type="entry name" value="Epsilon subunit of F1F0-ATP synthase N-terminal domain"/>
    <property type="match status" value="1"/>
</dbReference>
<sequence length="77" mass="8320">MRLEIISAEKVLFKGNVQRVTLPGSLGTFTILEQHAPLISTLTHGNVVYDTGGGEKQLTIDSGVVEVLDNRIVVCIN</sequence>
<keyword evidence="6" id="KW-0472">Membrane</keyword>
<evidence type="ECO:0000313" key="14">
    <source>
        <dbReference type="Proteomes" id="UP000284434"/>
    </source>
</evidence>
<gene>
    <name evidence="11" type="ORF">DWW24_17565</name>
    <name evidence="12" type="ORF">DXA53_07330</name>
    <name evidence="9" type="ORF">L0P03_13035</name>
    <name evidence="10" type="ORF">PN645_13495</name>
</gene>
<reference evidence="9" key="2">
    <citation type="submission" date="2022-01" db="EMBL/GenBank/DDBJ databases">
        <title>Collection of gut derived symbiotic bacterial strains cultured from healthy donors.</title>
        <authorList>
            <person name="Lin H."/>
            <person name="Kohout C."/>
            <person name="Waligurski E."/>
            <person name="Pamer E.G."/>
        </authorList>
    </citation>
    <scope>NUCLEOTIDE SEQUENCE</scope>
    <source>
        <strain evidence="9">DFI.1.149</strain>
    </source>
</reference>
<evidence type="ECO:0000256" key="4">
    <source>
        <dbReference type="ARBA" id="ARBA00022448"/>
    </source>
</evidence>
<comment type="function">
    <text evidence="1">Produces ATP from ADP in the presence of a proton gradient across the membrane.</text>
</comment>